<sequence>MKNISKVKRVIIFGLDGIGRFFQQANTPTIDNFLASGASTLKARAIFPTDSAENWSSILTGVKPEKNKHRLKHEELETGDSYPENSSFPSLFKLIATEFPGAKMASFAVPVHRYAPLINESETRQKELDKHYQDKSSIYDKDVVTRVVEYIKNDENKDTKLLFIHFTDADEHGHHWGYGTSQHLEQIKTMDSQIDRILETVEQVG</sequence>
<name>A0ACA9RNS5_9GLOM</name>
<proteinExistence type="predicted"/>
<evidence type="ECO:0000313" key="1">
    <source>
        <dbReference type="EMBL" id="CAG8802225.1"/>
    </source>
</evidence>
<keyword evidence="2" id="KW-1185">Reference proteome</keyword>
<gene>
    <name evidence="1" type="ORF">RPERSI_LOCUS21269</name>
</gene>
<protein>
    <submittedName>
        <fullName evidence="1">36649_t:CDS:1</fullName>
    </submittedName>
</protein>
<evidence type="ECO:0000313" key="2">
    <source>
        <dbReference type="Proteomes" id="UP000789920"/>
    </source>
</evidence>
<organism evidence="1 2">
    <name type="scientific">Racocetra persica</name>
    <dbReference type="NCBI Taxonomy" id="160502"/>
    <lineage>
        <taxon>Eukaryota</taxon>
        <taxon>Fungi</taxon>
        <taxon>Fungi incertae sedis</taxon>
        <taxon>Mucoromycota</taxon>
        <taxon>Glomeromycotina</taxon>
        <taxon>Glomeromycetes</taxon>
        <taxon>Diversisporales</taxon>
        <taxon>Gigasporaceae</taxon>
        <taxon>Racocetra</taxon>
    </lineage>
</organism>
<comment type="caution">
    <text evidence="1">The sequence shown here is derived from an EMBL/GenBank/DDBJ whole genome shotgun (WGS) entry which is preliminary data.</text>
</comment>
<reference evidence="1" key="1">
    <citation type="submission" date="2021-06" db="EMBL/GenBank/DDBJ databases">
        <authorList>
            <person name="Kallberg Y."/>
            <person name="Tangrot J."/>
            <person name="Rosling A."/>
        </authorList>
    </citation>
    <scope>NUCLEOTIDE SEQUENCE</scope>
    <source>
        <strain evidence="1">MA461A</strain>
    </source>
</reference>
<accession>A0ACA9RNS5</accession>
<dbReference type="EMBL" id="CAJVQC010061918">
    <property type="protein sequence ID" value="CAG8802225.1"/>
    <property type="molecule type" value="Genomic_DNA"/>
</dbReference>
<dbReference type="Proteomes" id="UP000789920">
    <property type="component" value="Unassembled WGS sequence"/>
</dbReference>